<evidence type="ECO:0000259" key="2">
    <source>
        <dbReference type="PROSITE" id="PS50209"/>
    </source>
</evidence>
<dbReference type="SUPFAM" id="SSF47986">
    <property type="entry name" value="DEATH domain"/>
    <property type="match status" value="1"/>
</dbReference>
<dbReference type="RefSeq" id="XP_055870466.1">
    <property type="nucleotide sequence ID" value="XM_056014491.1"/>
</dbReference>
<dbReference type="PROSITE" id="PS50209">
    <property type="entry name" value="CARD"/>
    <property type="match status" value="1"/>
</dbReference>
<dbReference type="CDD" id="cd01671">
    <property type="entry name" value="CARD"/>
    <property type="match status" value="1"/>
</dbReference>
<feature type="domain" description="CARD" evidence="2">
    <location>
        <begin position="6"/>
        <end position="97"/>
    </location>
</feature>
<evidence type="ECO:0000313" key="3">
    <source>
        <dbReference type="Proteomes" id="UP001165740"/>
    </source>
</evidence>
<dbReference type="GO" id="GO:0002020">
    <property type="term" value="F:protease binding"/>
    <property type="evidence" value="ECO:0007669"/>
    <property type="project" value="InterPro"/>
</dbReference>
<feature type="coiled-coil region" evidence="1">
    <location>
        <begin position="431"/>
        <end position="500"/>
    </location>
</feature>
<dbReference type="GO" id="GO:0070513">
    <property type="term" value="F:death domain binding"/>
    <property type="evidence" value="ECO:0007669"/>
    <property type="project" value="InterPro"/>
</dbReference>
<evidence type="ECO:0000313" key="4">
    <source>
        <dbReference type="RefSeq" id="XP_055870466.1"/>
    </source>
</evidence>
<dbReference type="InterPro" id="IPR001315">
    <property type="entry name" value="CARD"/>
</dbReference>
<organism evidence="3 4">
    <name type="scientific">Biomphalaria glabrata</name>
    <name type="common">Bloodfluke planorb</name>
    <name type="synonym">Freshwater snail</name>
    <dbReference type="NCBI Taxonomy" id="6526"/>
    <lineage>
        <taxon>Eukaryota</taxon>
        <taxon>Metazoa</taxon>
        <taxon>Spiralia</taxon>
        <taxon>Lophotrochozoa</taxon>
        <taxon>Mollusca</taxon>
        <taxon>Gastropoda</taxon>
        <taxon>Heterobranchia</taxon>
        <taxon>Euthyneura</taxon>
        <taxon>Panpulmonata</taxon>
        <taxon>Hygrophila</taxon>
        <taxon>Lymnaeoidea</taxon>
        <taxon>Planorbidae</taxon>
        <taxon>Biomphalaria</taxon>
    </lineage>
</organism>
<dbReference type="Gene3D" id="1.10.533.10">
    <property type="entry name" value="Death Domain, Fas"/>
    <property type="match status" value="1"/>
</dbReference>
<dbReference type="GO" id="GO:0042981">
    <property type="term" value="P:regulation of apoptotic process"/>
    <property type="evidence" value="ECO:0007669"/>
    <property type="project" value="InterPro"/>
</dbReference>
<dbReference type="OrthoDB" id="10071976at2759"/>
<proteinExistence type="predicted"/>
<reference evidence="4" key="1">
    <citation type="submission" date="2025-08" db="UniProtKB">
        <authorList>
            <consortium name="RefSeq"/>
        </authorList>
    </citation>
    <scope>IDENTIFICATION</scope>
</reference>
<gene>
    <name evidence="4" type="primary">LOC106077818</name>
</gene>
<dbReference type="Proteomes" id="UP001165740">
    <property type="component" value="Chromosome 16"/>
</dbReference>
<dbReference type="InterPro" id="IPR011029">
    <property type="entry name" value="DEATH-like_dom_sf"/>
</dbReference>
<dbReference type="InterPro" id="IPR037939">
    <property type="entry name" value="CRADD"/>
</dbReference>
<feature type="coiled-coil region" evidence="1">
    <location>
        <begin position="618"/>
        <end position="645"/>
    </location>
</feature>
<dbReference type="PANTHER" id="PTHR15034">
    <property type="entry name" value="DEATH DOMAIN-CONTAINING PROTEIN CRADD"/>
    <property type="match status" value="1"/>
</dbReference>
<evidence type="ECO:0000256" key="1">
    <source>
        <dbReference type="SAM" id="Coils"/>
    </source>
</evidence>
<dbReference type="AlphaFoldDB" id="A0A9W2Z5W4"/>
<dbReference type="Pfam" id="PF00619">
    <property type="entry name" value="CARD"/>
    <property type="match status" value="1"/>
</dbReference>
<name>A0A9W2Z5W4_BIOGL</name>
<dbReference type="PANTHER" id="PTHR15034:SF5">
    <property type="entry name" value="DEATH DOMAIN-CONTAINING PROTEIN CRADD"/>
    <property type="match status" value="1"/>
</dbReference>
<keyword evidence="3" id="KW-1185">Reference proteome</keyword>
<protein>
    <submittedName>
        <fullName evidence="4">Uncharacterized protein LOC106077818</fullName>
    </submittedName>
</protein>
<dbReference type="GeneID" id="106077818"/>
<keyword evidence="1" id="KW-0175">Coiled coil</keyword>
<accession>A0A9W2Z5W4</accession>
<sequence length="739" mass="86598">MERGKLKPEHENCIQENYLTLKENIDCIQEITEYLCRRKIISQEDKERILLATTSRDKNEALLTTVLNGGPTLAFNVFCKALKKFSPKLWKELSEKFEFLMTSNCRSDSTASCQCNSKHNNETYFDVTLLRILLSDNETSDNESLSSGVGIEKILMKHTGRLVNIVDYSHVGTECKSKLVRDTEEFLNDDSKDFHAFLFVARYEVVRNPSAYKILETFKVIYGSEVLKYYGLILLTYNDKDEERQINVEEWFEAQDVETKRCLEECGKRIVLVNTCEIDNIIIQKRQMDNFIKVIDNLQFNGRRYTLNEFKKAEGRRQLELRLVLQEKEAKITEKTFDKCSQMIKESKELKEDKIKNMSFIKMKAILCKNKLLKKDSGTEVLSDALREVDSTIQKLEKIEKFWADISNVKSECLRIQEQQDIQLKLNIQKKQTLNERKKVLKDHLKHKEDKNLLLKQKISQKVQQLKTLKEESIIRNENNISIINDIKEMEAKNKKLMEEIDIKYNFPKMLCFLISIFIIIVYCVMQHITYDNDKCISSVKKTDLKIKYVDFRYFKMIQKKNHKNALRQWYLSGFEGHFLTPNAQHVQIDFRLIKSKEDANTFKKTPLGDLGKKSCDGKELLEKIHQMDKKINKIKRNINRDNQKSFMLTQEIKNESNTLKHQCQEHINDLNKRILFAVYESEILVRNGTEVSNENKNNQIEIEEIIQGTQKSFDTCKAAVCTCCKTTGFSCQLLHISC</sequence>